<name>A0AB74UK48_9VIRU</name>
<protein>
    <submittedName>
        <fullName evidence="1">Uncharacterized protein</fullName>
    </submittedName>
</protein>
<reference evidence="1" key="1">
    <citation type="submission" date="2024-02" db="EMBL/GenBank/DDBJ databases">
        <title>Novel Polymycoviruses Are Encapsidated in Filamentous Virions.</title>
        <authorList>
            <person name="Han Z."/>
            <person name="Jiang J."/>
            <person name="Xu W."/>
        </authorList>
    </citation>
    <scope>NUCLEOTIDE SEQUENCE</scope>
    <source>
        <strain evidence="1">PhcPmV1-dsRNA2</strain>
    </source>
</reference>
<organism evidence="1">
    <name type="scientific">Phyllosticta capitalensis polymycovirus 1</name>
    <dbReference type="NCBI Taxonomy" id="3367395"/>
    <lineage>
        <taxon>Viruses</taxon>
        <taxon>Riboviria</taxon>
        <taxon>Riboviria incertae sedis</taxon>
        <taxon>Polymycoviridae</taxon>
        <taxon>Polymycovirus</taxon>
    </lineage>
</organism>
<accession>A0AB74UK48</accession>
<sequence>MVDLTRLRGVVSSGNLDKLFVAAALYHMQPVESGAPSYSAASARSVVMWLAAAPANVYSTVVGGVGDPREVFERTAVVPDEEFWADVATLANSMSTADSQWDRATRDDLARAVAQHAAGAAALEAEPSAEFVALEVLNSVGYSSMDIAVAAVSDYSRERNITMRYLTRQLRRSRVSVSLKIVRPEGGSHYVLTPWCLSKRTALAYAAVCMRSERMRIVHARQHQREQTVSSYMARDALERVRTVVEPAITVLTSYTYDSSRIAFVDASGRIRERADSRQHHIVAAYCAVSTYGAGDALARLATMRADLVSQVECKVTPVLNDFNERATNATDALMCYSRLLEEYRFQRDNGEYGPRLNKDPMLGYLARGVSRRERNTHACINRMQECVAKVKSMGARMSDTLFVVEWGGEFDSNDVLAAAAVSRLDVAVDLGRSGVDLPGEDVLHENYDAPCRYQLYMTTAPTRRTPLMPEFEYLSSEALQHRLVRLSNFYGGEGSALVYISGGITNGGGQPIEVCSDTESRMLALRDVALSAPLIMGTAELLLPKLCSHGATADIDEYLSTFSLVDPDCLNCRNHRNALAIITDALSDNHVRLVKARSAYAHNAHMALEVFPGVEQQMGDTITTIESMVAANLLRNHDYGEPPERATENSNFTHKALAGMMRVVVSATTMVLTGPYSGPVSDDAMQSVAASLEEQ</sequence>
<dbReference type="EMBL" id="PP359412">
    <property type="protein sequence ID" value="XHV10067.1"/>
    <property type="molecule type" value="Genomic_RNA"/>
</dbReference>
<evidence type="ECO:0000313" key="1">
    <source>
        <dbReference type="EMBL" id="XHV10067.1"/>
    </source>
</evidence>
<proteinExistence type="predicted"/>